<protein>
    <submittedName>
        <fullName evidence="2">Uncharacterized protein</fullName>
    </submittedName>
</protein>
<reference evidence="2 3" key="1">
    <citation type="submission" date="2023-01" db="EMBL/GenBank/DDBJ databases">
        <authorList>
            <person name="Whitehead M."/>
        </authorList>
    </citation>
    <scope>NUCLEOTIDE SEQUENCE [LARGE SCALE GENOMIC DNA]</scope>
</reference>
<name>A0AAV0W4Z0_9HEMI</name>
<dbReference type="EMBL" id="CARXXK010000001">
    <property type="protein sequence ID" value="CAI6350881.1"/>
    <property type="molecule type" value="Genomic_DNA"/>
</dbReference>
<evidence type="ECO:0000313" key="3">
    <source>
        <dbReference type="Proteomes" id="UP001160148"/>
    </source>
</evidence>
<evidence type="ECO:0000313" key="2">
    <source>
        <dbReference type="EMBL" id="CAI6350881.1"/>
    </source>
</evidence>
<keyword evidence="1" id="KW-0732">Signal</keyword>
<feature type="chain" id="PRO_5043438017" evidence="1">
    <location>
        <begin position="19"/>
        <end position="166"/>
    </location>
</feature>
<keyword evidence="3" id="KW-1185">Reference proteome</keyword>
<sequence>MSVYTLTCLLFIIGECLAYYNSQWMPSFYLGTYPERFHTLRMSRGSCIVSLNTFRSKHYNVEIPLINGSTPAGFCAILLNSMENSSLAISIEQGLTDVNNSLMNQSIRLFRVKNGNLKLIQDVCGSTDVPGLTLAESNTAILLIKADQSINFALSVYTYQSLNIYM</sequence>
<feature type="signal peptide" evidence="1">
    <location>
        <begin position="1"/>
        <end position="18"/>
    </location>
</feature>
<evidence type="ECO:0000256" key="1">
    <source>
        <dbReference type="SAM" id="SignalP"/>
    </source>
</evidence>
<dbReference type="Proteomes" id="UP001160148">
    <property type="component" value="Unassembled WGS sequence"/>
</dbReference>
<dbReference type="AlphaFoldDB" id="A0AAV0W4Z0"/>
<organism evidence="2 3">
    <name type="scientific">Macrosiphum euphorbiae</name>
    <name type="common">potato aphid</name>
    <dbReference type="NCBI Taxonomy" id="13131"/>
    <lineage>
        <taxon>Eukaryota</taxon>
        <taxon>Metazoa</taxon>
        <taxon>Ecdysozoa</taxon>
        <taxon>Arthropoda</taxon>
        <taxon>Hexapoda</taxon>
        <taxon>Insecta</taxon>
        <taxon>Pterygota</taxon>
        <taxon>Neoptera</taxon>
        <taxon>Paraneoptera</taxon>
        <taxon>Hemiptera</taxon>
        <taxon>Sternorrhyncha</taxon>
        <taxon>Aphidomorpha</taxon>
        <taxon>Aphidoidea</taxon>
        <taxon>Aphididae</taxon>
        <taxon>Macrosiphini</taxon>
        <taxon>Macrosiphum</taxon>
    </lineage>
</organism>
<gene>
    <name evidence="2" type="ORF">MEUPH1_LOCUS7292</name>
</gene>
<proteinExistence type="predicted"/>
<accession>A0AAV0W4Z0</accession>
<comment type="caution">
    <text evidence="2">The sequence shown here is derived from an EMBL/GenBank/DDBJ whole genome shotgun (WGS) entry which is preliminary data.</text>
</comment>